<dbReference type="EMBL" id="MK500535">
    <property type="protein sequence ID" value="QBK91400.1"/>
    <property type="molecule type" value="Genomic_DNA"/>
</dbReference>
<organism evidence="1">
    <name type="scientific">Pithovirus LCPAC302</name>
    <dbReference type="NCBI Taxonomy" id="2506593"/>
    <lineage>
        <taxon>Viruses</taxon>
        <taxon>Pithoviruses</taxon>
    </lineage>
</organism>
<evidence type="ECO:0000313" key="1">
    <source>
        <dbReference type="EMBL" id="QBK91400.1"/>
    </source>
</evidence>
<protein>
    <submittedName>
        <fullName evidence="1">Uncharacterized protein</fullName>
    </submittedName>
</protein>
<gene>
    <name evidence="1" type="ORF">LCPAC302_00200</name>
</gene>
<proteinExistence type="predicted"/>
<reference evidence="1" key="1">
    <citation type="journal article" date="2019" name="MBio">
        <title>Virus Genomes from Deep Sea Sediments Expand the Ocean Megavirome and Support Independent Origins of Viral Gigantism.</title>
        <authorList>
            <person name="Backstrom D."/>
            <person name="Yutin N."/>
            <person name="Jorgensen S.L."/>
            <person name="Dharamshi J."/>
            <person name="Homa F."/>
            <person name="Zaremba-Niedwiedzka K."/>
            <person name="Spang A."/>
            <person name="Wolf Y.I."/>
            <person name="Koonin E.V."/>
            <person name="Ettema T.J."/>
        </authorList>
    </citation>
    <scope>NUCLEOTIDE SEQUENCE</scope>
</reference>
<sequence>MLSDKTKLKIFLNTLSEKYTVKEWNERYIDDIDDMSGGSYAKEIARKRSRYKTLEVFNSPGYSMKPFEDLCDTNNKTCHDCCTYTKETDTCDYDGDMCNRYFAKNVTNWETLCGYHILFLEGKTPGTPESPGSWNKETSIILDPLISMLKGLILTLDSQPGLAIYDEDYGNYIQKPYIQIGGPADRIHKILKDILFPKEIVTLNNSIIKYVSYGLVNIKFDGYENYQQDGKEYVAVILGIDTPEILTSDYVDYIFSNRFFDTIVRSVYKN</sequence>
<accession>A0A481Z8D1</accession>
<name>A0A481Z8D1_9VIRU</name>